<keyword evidence="2" id="KW-0067">ATP-binding</keyword>
<dbReference type="Proteomes" id="UP001155040">
    <property type="component" value="Unassembled WGS sequence"/>
</dbReference>
<dbReference type="Pfam" id="PF10609">
    <property type="entry name" value="ParA"/>
    <property type="match status" value="1"/>
</dbReference>
<gene>
    <name evidence="7" type="ORF">GGP45_000623</name>
    <name evidence="4" type="ORF">GGP61_003041</name>
    <name evidence="3" type="ORF">GGP71_001211</name>
    <name evidence="5" type="ORF">GGP83_000147</name>
    <name evidence="8" type="ORF">GGP99_002321</name>
    <name evidence="6" type="ORF">GGQ01_001218</name>
</gene>
<dbReference type="GeneID" id="83729602"/>
<evidence type="ECO:0000313" key="4">
    <source>
        <dbReference type="EMBL" id="MCS3711408.1"/>
    </source>
</evidence>
<dbReference type="EMBL" id="JANUBF010000006">
    <property type="protein sequence ID" value="MCS4036163.1"/>
    <property type="molecule type" value="Genomic_DNA"/>
</dbReference>
<evidence type="ECO:0000313" key="7">
    <source>
        <dbReference type="EMBL" id="MCS4120305.1"/>
    </source>
</evidence>
<dbReference type="EMBL" id="JANUAE010000013">
    <property type="protein sequence ID" value="MCS3711408.1"/>
    <property type="molecule type" value="Genomic_DNA"/>
</dbReference>
<dbReference type="Gene3D" id="3.40.50.300">
    <property type="entry name" value="P-loop containing nucleotide triphosphate hydrolases"/>
    <property type="match status" value="1"/>
</dbReference>
<dbReference type="GO" id="GO:0005829">
    <property type="term" value="C:cytosol"/>
    <property type="evidence" value="ECO:0007669"/>
    <property type="project" value="TreeGrafter"/>
</dbReference>
<reference evidence="5" key="1">
    <citation type="submission" date="2022-08" db="EMBL/GenBank/DDBJ databases">
        <title>Genomic Encyclopedia of Type Strains, Phase V (KMG-V): Genome sequencing to study the core and pangenomes of soil and plant-associated prokaryotes.</title>
        <authorList>
            <person name="Whitman W."/>
        </authorList>
    </citation>
    <scope>NUCLEOTIDE SEQUENCE</scope>
    <source>
        <strain evidence="3">0</strain>
        <strain evidence="5">SP2017</strain>
        <strain evidence="8">SP3002</strain>
        <strain evidence="6">SP3012</strain>
        <strain evidence="7">SP3026</strain>
        <strain evidence="4">SP3049</strain>
    </source>
</reference>
<keyword evidence="5" id="KW-0966">Cell projection</keyword>
<dbReference type="InterPro" id="IPR033756">
    <property type="entry name" value="YlxH/NBP35"/>
</dbReference>
<keyword evidence="5" id="KW-0969">Cilium</keyword>
<evidence type="ECO:0000313" key="5">
    <source>
        <dbReference type="EMBL" id="MCS3950221.1"/>
    </source>
</evidence>
<evidence type="ECO:0000256" key="1">
    <source>
        <dbReference type="ARBA" id="ARBA00022741"/>
    </source>
</evidence>
<dbReference type="PANTHER" id="PTHR43384">
    <property type="entry name" value="SEPTUM SITE-DETERMINING PROTEIN MIND HOMOLOG, CHLOROPLASTIC-RELATED"/>
    <property type="match status" value="1"/>
</dbReference>
<dbReference type="SUPFAM" id="SSF52540">
    <property type="entry name" value="P-loop containing nucleoside triphosphate hydrolases"/>
    <property type="match status" value="1"/>
</dbReference>
<keyword evidence="1" id="KW-0547">Nucleotide-binding</keyword>
<accession>A0A840DDL0</accession>
<dbReference type="InterPro" id="IPR050625">
    <property type="entry name" value="ParA/MinD_ATPase"/>
</dbReference>
<dbReference type="EMBL" id="JANUBL010000001">
    <property type="protein sequence ID" value="MCS4120305.1"/>
    <property type="molecule type" value="Genomic_DNA"/>
</dbReference>
<dbReference type="EMBL" id="JANUBB010000001">
    <property type="protein sequence ID" value="MCS3950221.1"/>
    <property type="molecule type" value="Genomic_DNA"/>
</dbReference>
<dbReference type="GO" id="GO:0051782">
    <property type="term" value="P:negative regulation of cell division"/>
    <property type="evidence" value="ECO:0007669"/>
    <property type="project" value="TreeGrafter"/>
</dbReference>
<dbReference type="PANTHER" id="PTHR43384:SF4">
    <property type="entry name" value="CELLULOSE BIOSYNTHESIS PROTEIN BCSQ-RELATED"/>
    <property type="match status" value="1"/>
</dbReference>
<dbReference type="Proteomes" id="UP001155010">
    <property type="component" value="Unassembled WGS sequence"/>
</dbReference>
<evidence type="ECO:0000256" key="2">
    <source>
        <dbReference type="ARBA" id="ARBA00022840"/>
    </source>
</evidence>
<dbReference type="OMA" id="NIDWAIN"/>
<dbReference type="EMBL" id="JANUAU010000003">
    <property type="protein sequence ID" value="MCS3677295.1"/>
    <property type="molecule type" value="Genomic_DNA"/>
</dbReference>
<dbReference type="RefSeq" id="WP_011405294.1">
    <property type="nucleotide sequence ID" value="NZ_CALTRV010000009.1"/>
</dbReference>
<evidence type="ECO:0000313" key="9">
    <source>
        <dbReference type="Proteomes" id="UP001155010"/>
    </source>
</evidence>
<dbReference type="EMBL" id="JANTZM010000011">
    <property type="protein sequence ID" value="MCS4158349.1"/>
    <property type="molecule type" value="Genomic_DNA"/>
</dbReference>
<protein>
    <submittedName>
        <fullName evidence="5">Flagellar biosynthesis protein FlhG</fullName>
    </submittedName>
</protein>
<dbReference type="InterPro" id="IPR027417">
    <property type="entry name" value="P-loop_NTPase"/>
</dbReference>
<dbReference type="AlphaFoldDB" id="A0A840DDL0"/>
<comment type="caution">
    <text evidence="5">The sequence shown here is derived from an EMBL/GenBank/DDBJ whole genome shotgun (WGS) entry which is preliminary data.</text>
</comment>
<organism evidence="5 9">
    <name type="scientific">Salinibacter ruber</name>
    <dbReference type="NCBI Taxonomy" id="146919"/>
    <lineage>
        <taxon>Bacteria</taxon>
        <taxon>Pseudomonadati</taxon>
        <taxon>Rhodothermota</taxon>
        <taxon>Rhodothermia</taxon>
        <taxon>Rhodothermales</taxon>
        <taxon>Salinibacteraceae</taxon>
        <taxon>Salinibacter</taxon>
    </lineage>
</organism>
<dbReference type="GO" id="GO:0005524">
    <property type="term" value="F:ATP binding"/>
    <property type="evidence" value="ECO:0007669"/>
    <property type="project" value="UniProtKB-KW"/>
</dbReference>
<sequence length="256" mass="27009">MEVTSNVLTFASGKGGVGKSVVTTNLAETLAREGHRVALLDADLGQSDAAVLLNEAPATTVWGAVQEDAALRAVPHETEGGVTLVQAANRPPPEAPDARDALYAALDTLLGRLRETHDYVLVDASAGTDGPVQWALDRADLGVLVVVGEPTAVADAYRLAKQLWSADPDYPLGLVVNFAEDEDDARSIGERFKAVTTRFLGQAPKTLGWIPFSHAVRRSVSDQTPVVRSEGPARDAFADLADTTARGQYALSPALS</sequence>
<dbReference type="Proteomes" id="UP001155110">
    <property type="component" value="Unassembled WGS sequence"/>
</dbReference>
<dbReference type="Proteomes" id="UP001155057">
    <property type="component" value="Unassembled WGS sequence"/>
</dbReference>
<dbReference type="Proteomes" id="UP001155144">
    <property type="component" value="Unassembled WGS sequence"/>
</dbReference>
<evidence type="ECO:0000313" key="8">
    <source>
        <dbReference type="EMBL" id="MCS4158349.1"/>
    </source>
</evidence>
<keyword evidence="5" id="KW-0282">Flagellum</keyword>
<evidence type="ECO:0000313" key="3">
    <source>
        <dbReference type="EMBL" id="MCS3677295.1"/>
    </source>
</evidence>
<dbReference type="Proteomes" id="UP001155027">
    <property type="component" value="Unassembled WGS sequence"/>
</dbReference>
<dbReference type="GO" id="GO:0009898">
    <property type="term" value="C:cytoplasmic side of plasma membrane"/>
    <property type="evidence" value="ECO:0007669"/>
    <property type="project" value="TreeGrafter"/>
</dbReference>
<name>A0A840DDL0_9BACT</name>
<dbReference type="GO" id="GO:0016887">
    <property type="term" value="F:ATP hydrolysis activity"/>
    <property type="evidence" value="ECO:0007669"/>
    <property type="project" value="TreeGrafter"/>
</dbReference>
<proteinExistence type="predicted"/>
<evidence type="ECO:0000313" key="6">
    <source>
        <dbReference type="EMBL" id="MCS4036163.1"/>
    </source>
</evidence>